<protein>
    <submittedName>
        <fullName evidence="1">Uncharacterized protein</fullName>
    </submittedName>
</protein>
<evidence type="ECO:0000313" key="1">
    <source>
        <dbReference type="EMBL" id="HFM96899.1"/>
    </source>
</evidence>
<name>A0A7C3PDI1_9CYAN</name>
<gene>
    <name evidence="1" type="ORF">ENR64_03870</name>
</gene>
<comment type="caution">
    <text evidence="1">The sequence shown here is derived from an EMBL/GenBank/DDBJ whole genome shotgun (WGS) entry which is preliminary data.</text>
</comment>
<organism evidence="1">
    <name type="scientific">Oscillatoriales cyanobacterium SpSt-418</name>
    <dbReference type="NCBI Taxonomy" id="2282169"/>
    <lineage>
        <taxon>Bacteria</taxon>
        <taxon>Bacillati</taxon>
        <taxon>Cyanobacteriota</taxon>
        <taxon>Cyanophyceae</taxon>
        <taxon>Oscillatoriophycideae</taxon>
        <taxon>Oscillatoriales</taxon>
    </lineage>
</organism>
<sequence>MNLSPALQRAIAQIAKSRGISPEEFIVQTLAEKVGSLEMPEAAAESFPTGLKEKDGILVFETDSLNDIDFNALIAQSRNEISWEETRL</sequence>
<accession>A0A7C3PDI1</accession>
<proteinExistence type="predicted"/>
<dbReference type="AlphaFoldDB" id="A0A7C3PDI1"/>
<dbReference type="EMBL" id="DSRU01000049">
    <property type="protein sequence ID" value="HFM96899.1"/>
    <property type="molecule type" value="Genomic_DNA"/>
</dbReference>
<reference evidence="1" key="1">
    <citation type="journal article" date="2020" name="mSystems">
        <title>Genome- and Community-Level Interaction Insights into Carbon Utilization and Element Cycling Functions of Hydrothermarchaeota in Hydrothermal Sediment.</title>
        <authorList>
            <person name="Zhou Z."/>
            <person name="Liu Y."/>
            <person name="Xu W."/>
            <person name="Pan J."/>
            <person name="Luo Z.H."/>
            <person name="Li M."/>
        </authorList>
    </citation>
    <scope>NUCLEOTIDE SEQUENCE [LARGE SCALE GENOMIC DNA]</scope>
    <source>
        <strain evidence="1">SpSt-418</strain>
    </source>
</reference>